<sequence length="160" mass="18444">MSLLTILRPATEKDCQDIHNAHLHAVQYACIRSYNETIMHTWESLLDINSYLETISDKNKALWVVEYKGLIQGFFQVDFKEAQLDALYVHPLFHNLGLGTALLSRAEEMARNAGLSFLKLYASLNSVPFYRLNRYESLGTAVLQLNKTVRVECELMRKYL</sequence>
<organism evidence="3 4">
    <name type="scientific">Neisseria perflava</name>
    <dbReference type="NCBI Taxonomy" id="33053"/>
    <lineage>
        <taxon>Bacteria</taxon>
        <taxon>Pseudomonadati</taxon>
        <taxon>Pseudomonadota</taxon>
        <taxon>Betaproteobacteria</taxon>
        <taxon>Neisseriales</taxon>
        <taxon>Neisseriaceae</taxon>
        <taxon>Neisseria</taxon>
    </lineage>
</organism>
<dbReference type="Gene3D" id="3.40.630.30">
    <property type="match status" value="1"/>
</dbReference>
<evidence type="ECO:0000313" key="4">
    <source>
        <dbReference type="Proteomes" id="UP000234781"/>
    </source>
</evidence>
<dbReference type="GO" id="GO:0016747">
    <property type="term" value="F:acyltransferase activity, transferring groups other than amino-acyl groups"/>
    <property type="evidence" value="ECO:0007669"/>
    <property type="project" value="InterPro"/>
</dbReference>
<dbReference type="PROSITE" id="PS51186">
    <property type="entry name" value="GNAT"/>
    <property type="match status" value="1"/>
</dbReference>
<keyword evidence="2 3" id="KW-0012">Acyltransferase</keyword>
<evidence type="ECO:0000256" key="1">
    <source>
        <dbReference type="ARBA" id="ARBA00022679"/>
    </source>
</evidence>
<dbReference type="InterPro" id="IPR016181">
    <property type="entry name" value="Acyl_CoA_acyltransferase"/>
</dbReference>
<reference evidence="4" key="1">
    <citation type="submission" date="2017-12" db="EMBL/GenBank/DDBJ databases">
        <title>Phylogenetic diversity of female urinary microbiome.</title>
        <authorList>
            <person name="Thomas-White K."/>
            <person name="Wolfe A.J."/>
        </authorList>
    </citation>
    <scope>NUCLEOTIDE SEQUENCE [LARGE SCALE GENOMIC DNA]</scope>
    <source>
        <strain evidence="4">UMB0023</strain>
    </source>
</reference>
<accession>A0A9X7I4N0</accession>
<dbReference type="SUPFAM" id="SSF55729">
    <property type="entry name" value="Acyl-CoA N-acyltransferases (Nat)"/>
    <property type="match status" value="1"/>
</dbReference>
<proteinExistence type="predicted"/>
<dbReference type="EMBL" id="CP136962">
    <property type="protein sequence ID" value="WOS98956.1"/>
    <property type="molecule type" value="Genomic_DNA"/>
</dbReference>
<keyword evidence="1 3" id="KW-0808">Transferase</keyword>
<dbReference type="PANTHER" id="PTHR43877">
    <property type="entry name" value="AMINOALKYLPHOSPHONATE N-ACETYLTRANSFERASE-RELATED-RELATED"/>
    <property type="match status" value="1"/>
</dbReference>
<keyword evidence="4" id="KW-1185">Reference proteome</keyword>
<gene>
    <name evidence="3" type="ORF">CYJ98_004665</name>
</gene>
<dbReference type="Pfam" id="PF13673">
    <property type="entry name" value="Acetyltransf_10"/>
    <property type="match status" value="1"/>
</dbReference>
<protein>
    <submittedName>
        <fullName evidence="3">GNAT family N-acetyltransferase</fullName>
        <ecNumber evidence="3">2.3.1.-</ecNumber>
    </submittedName>
</protein>
<dbReference type="InterPro" id="IPR000182">
    <property type="entry name" value="GNAT_dom"/>
</dbReference>
<dbReference type="CDD" id="cd04301">
    <property type="entry name" value="NAT_SF"/>
    <property type="match status" value="1"/>
</dbReference>
<name>A0A9X7I4N0_NEIPE</name>
<dbReference type="AlphaFoldDB" id="A0A9X7I4N0"/>
<evidence type="ECO:0000313" key="3">
    <source>
        <dbReference type="EMBL" id="WOS98956.1"/>
    </source>
</evidence>
<dbReference type="Proteomes" id="UP000234781">
    <property type="component" value="Chromosome"/>
</dbReference>
<dbReference type="InterPro" id="IPR050832">
    <property type="entry name" value="Bact_Acetyltransf"/>
</dbReference>
<dbReference type="RefSeq" id="WP_101755535.1">
    <property type="nucleotide sequence ID" value="NZ_CP136962.1"/>
</dbReference>
<evidence type="ECO:0000256" key="2">
    <source>
        <dbReference type="ARBA" id="ARBA00023315"/>
    </source>
</evidence>
<dbReference type="EC" id="2.3.1.-" evidence="3"/>